<gene>
    <name evidence="2" type="ORF">SAMN04489812_1460</name>
</gene>
<organism evidence="2 3">
    <name type="scientific">Microlunatus soli</name>
    <dbReference type="NCBI Taxonomy" id="630515"/>
    <lineage>
        <taxon>Bacteria</taxon>
        <taxon>Bacillati</taxon>
        <taxon>Actinomycetota</taxon>
        <taxon>Actinomycetes</taxon>
        <taxon>Propionibacteriales</taxon>
        <taxon>Propionibacteriaceae</taxon>
        <taxon>Microlunatus</taxon>
    </lineage>
</organism>
<dbReference type="InterPro" id="IPR023833">
    <property type="entry name" value="Signal_pept_SipW-depend-type"/>
</dbReference>
<feature type="signal peptide" evidence="1">
    <location>
        <begin position="1"/>
        <end position="28"/>
    </location>
</feature>
<dbReference type="RefSeq" id="WP_091522189.1">
    <property type="nucleotide sequence ID" value="NZ_LT629772.1"/>
</dbReference>
<dbReference type="InterPro" id="IPR024006">
    <property type="entry name" value="Alt_signal_exp_actinobact"/>
</dbReference>
<keyword evidence="3" id="KW-1185">Reference proteome</keyword>
<dbReference type="NCBIfam" id="TIGR04089">
    <property type="entry name" value="exp_by_SipW_III"/>
    <property type="match status" value="1"/>
</dbReference>
<dbReference type="Proteomes" id="UP000199103">
    <property type="component" value="Chromosome I"/>
</dbReference>
<sequence length="177" mass="17961">MRKHTKGAIAAGFAAVLLLGGASTLAYWSDSATGAGGKINSGSMSLTAGQSGDWTYAGTDDVVGAIVPGDSIQKTFDFTISADGDHLKAALDTPDSVNVTATGSPTTLKLDVESSFQIDGAAAPATITEANDGDVVTATVTVDFPYGSETVNGNDTQNLEASLDDITVWLTQVDPNA</sequence>
<dbReference type="STRING" id="630515.SAMN04489812_1460"/>
<feature type="chain" id="PRO_5009258290" evidence="1">
    <location>
        <begin position="29"/>
        <end position="177"/>
    </location>
</feature>
<dbReference type="OrthoDB" id="3787434at2"/>
<accession>A0A1H1R0X1</accession>
<evidence type="ECO:0000256" key="1">
    <source>
        <dbReference type="SAM" id="SignalP"/>
    </source>
</evidence>
<dbReference type="NCBIfam" id="TIGR04088">
    <property type="entry name" value="cognate_SipW"/>
    <property type="match status" value="1"/>
</dbReference>
<evidence type="ECO:0000313" key="2">
    <source>
        <dbReference type="EMBL" id="SDS29155.1"/>
    </source>
</evidence>
<protein>
    <submittedName>
        <fullName evidence="2">Alternate signal-mediated exported protein, RER_14450 family</fullName>
    </submittedName>
</protein>
<name>A0A1H1R0X1_9ACTN</name>
<evidence type="ECO:0000313" key="3">
    <source>
        <dbReference type="Proteomes" id="UP000199103"/>
    </source>
</evidence>
<keyword evidence="1" id="KW-0732">Signal</keyword>
<dbReference type="AlphaFoldDB" id="A0A1H1R0X1"/>
<proteinExistence type="predicted"/>
<dbReference type="EMBL" id="LT629772">
    <property type="protein sequence ID" value="SDS29155.1"/>
    <property type="molecule type" value="Genomic_DNA"/>
</dbReference>
<reference evidence="2 3" key="1">
    <citation type="submission" date="2016-10" db="EMBL/GenBank/DDBJ databases">
        <authorList>
            <person name="de Groot N.N."/>
        </authorList>
    </citation>
    <scope>NUCLEOTIDE SEQUENCE [LARGE SCALE GENOMIC DNA]</scope>
    <source>
        <strain evidence="2 3">DSM 21800</strain>
    </source>
</reference>